<dbReference type="HOGENOM" id="CLU_443119_0_0_1"/>
<dbReference type="Gene3D" id="2.30.29.30">
    <property type="entry name" value="Pleckstrin-homology domain (PH domain)/Phosphotyrosine-binding domain (PTB)"/>
    <property type="match status" value="1"/>
</dbReference>
<dbReference type="GO" id="GO:0005769">
    <property type="term" value="C:early endosome"/>
    <property type="evidence" value="ECO:0000318"/>
    <property type="project" value="GO_Central"/>
</dbReference>
<evidence type="ECO:0000313" key="5">
    <source>
        <dbReference type="EnsemblProtists" id="Phyra83393"/>
    </source>
</evidence>
<dbReference type="AlphaFoldDB" id="H3GZW7"/>
<feature type="domain" description="PH" evidence="3">
    <location>
        <begin position="108"/>
        <end position="227"/>
    </location>
</feature>
<dbReference type="InterPro" id="IPR001202">
    <property type="entry name" value="WW_dom"/>
</dbReference>
<dbReference type="SMART" id="SM00456">
    <property type="entry name" value="WW"/>
    <property type="match status" value="1"/>
</dbReference>
<feature type="compositionally biased region" description="Basic and acidic residues" evidence="2">
    <location>
        <begin position="578"/>
        <end position="611"/>
    </location>
</feature>
<feature type="domain" description="WW" evidence="4">
    <location>
        <begin position="535"/>
        <end position="569"/>
    </location>
</feature>
<dbReference type="GO" id="GO:0055037">
    <property type="term" value="C:recycling endosome"/>
    <property type="evidence" value="ECO:0000318"/>
    <property type="project" value="GO_Central"/>
</dbReference>
<feature type="compositionally biased region" description="Acidic residues" evidence="2">
    <location>
        <begin position="464"/>
        <end position="473"/>
    </location>
</feature>
<dbReference type="SUPFAM" id="SSF51045">
    <property type="entry name" value="WW domain"/>
    <property type="match status" value="1"/>
</dbReference>
<dbReference type="InterPro" id="IPR036020">
    <property type="entry name" value="WW_dom_sf"/>
</dbReference>
<reference evidence="5" key="2">
    <citation type="submission" date="2015-06" db="UniProtKB">
        <authorList>
            <consortium name="EnsemblProtists"/>
        </authorList>
    </citation>
    <scope>IDENTIFICATION</scope>
    <source>
        <strain evidence="5">Pr102</strain>
    </source>
</reference>
<evidence type="ECO:0000313" key="6">
    <source>
        <dbReference type="Proteomes" id="UP000005238"/>
    </source>
</evidence>
<evidence type="ECO:0000259" key="3">
    <source>
        <dbReference type="PROSITE" id="PS50003"/>
    </source>
</evidence>
<dbReference type="GO" id="GO:0001881">
    <property type="term" value="P:receptor recycling"/>
    <property type="evidence" value="ECO:0000318"/>
    <property type="project" value="GO_Central"/>
</dbReference>
<feature type="compositionally biased region" description="Basic and acidic residues" evidence="2">
    <location>
        <begin position="383"/>
        <end position="434"/>
    </location>
</feature>
<feature type="compositionally biased region" description="Basic and acidic residues" evidence="2">
    <location>
        <begin position="27"/>
        <end position="60"/>
    </location>
</feature>
<dbReference type="EMBL" id="DS566084">
    <property type="status" value="NOT_ANNOTATED_CDS"/>
    <property type="molecule type" value="Genomic_DNA"/>
</dbReference>
<feature type="compositionally biased region" description="Basic residues" evidence="2">
    <location>
        <begin position="8"/>
        <end position="26"/>
    </location>
</feature>
<dbReference type="InterPro" id="IPR011993">
    <property type="entry name" value="PH-like_dom_sf"/>
</dbReference>
<dbReference type="PROSITE" id="PS50003">
    <property type="entry name" value="PH_DOMAIN"/>
    <property type="match status" value="1"/>
</dbReference>
<dbReference type="InParanoid" id="H3GZW7"/>
<name>H3GZW7_PHYRM</name>
<dbReference type="VEuPathDB" id="FungiDB:KRP23_14671"/>
<feature type="compositionally biased region" description="Polar residues" evidence="2">
    <location>
        <begin position="492"/>
        <end position="508"/>
    </location>
</feature>
<accession>H3GZW7</accession>
<proteinExistence type="predicted"/>
<evidence type="ECO:0000256" key="2">
    <source>
        <dbReference type="SAM" id="MobiDB-lite"/>
    </source>
</evidence>
<reference evidence="6" key="1">
    <citation type="journal article" date="2006" name="Science">
        <title>Phytophthora genome sequences uncover evolutionary origins and mechanisms of pathogenesis.</title>
        <authorList>
            <person name="Tyler B.M."/>
            <person name="Tripathy S."/>
            <person name="Zhang X."/>
            <person name="Dehal P."/>
            <person name="Jiang R.H."/>
            <person name="Aerts A."/>
            <person name="Arredondo F.D."/>
            <person name="Baxter L."/>
            <person name="Bensasson D."/>
            <person name="Beynon J.L."/>
            <person name="Chapman J."/>
            <person name="Damasceno C.M."/>
            <person name="Dorrance A.E."/>
            <person name="Dou D."/>
            <person name="Dickerman A.W."/>
            <person name="Dubchak I.L."/>
            <person name="Garbelotto M."/>
            <person name="Gijzen M."/>
            <person name="Gordon S.G."/>
            <person name="Govers F."/>
            <person name="Grunwald N.J."/>
            <person name="Huang W."/>
            <person name="Ivors K.L."/>
            <person name="Jones R.W."/>
            <person name="Kamoun S."/>
            <person name="Krampis K."/>
            <person name="Lamour K.H."/>
            <person name="Lee M.K."/>
            <person name="McDonald W.H."/>
            <person name="Medina M."/>
            <person name="Meijer H.J."/>
            <person name="Nordberg E.K."/>
            <person name="Maclean D.J."/>
            <person name="Ospina-Giraldo M.D."/>
            <person name="Morris P.F."/>
            <person name="Phuntumart V."/>
            <person name="Putnam N.H."/>
            <person name="Rash S."/>
            <person name="Rose J.K."/>
            <person name="Sakihama Y."/>
            <person name="Salamov A.A."/>
            <person name="Savidor A."/>
            <person name="Scheuring C.F."/>
            <person name="Smith B.M."/>
            <person name="Sobral B.W."/>
            <person name="Terry A."/>
            <person name="Torto-Alalibo T.A."/>
            <person name="Win J."/>
            <person name="Xu Z."/>
            <person name="Zhang H."/>
            <person name="Grigoriev I.V."/>
            <person name="Rokhsar D.S."/>
            <person name="Boore J.L."/>
        </authorList>
    </citation>
    <scope>NUCLEOTIDE SEQUENCE [LARGE SCALE GENOMIC DNA]</scope>
    <source>
        <strain evidence="6">Pr102</strain>
    </source>
</reference>
<dbReference type="GO" id="GO:0007032">
    <property type="term" value="P:endosome organization"/>
    <property type="evidence" value="ECO:0000318"/>
    <property type="project" value="GO_Central"/>
</dbReference>
<organism evidence="5 6">
    <name type="scientific">Phytophthora ramorum</name>
    <name type="common">Sudden oak death agent</name>
    <dbReference type="NCBI Taxonomy" id="164328"/>
    <lineage>
        <taxon>Eukaryota</taxon>
        <taxon>Sar</taxon>
        <taxon>Stramenopiles</taxon>
        <taxon>Oomycota</taxon>
        <taxon>Peronosporomycetes</taxon>
        <taxon>Peronosporales</taxon>
        <taxon>Peronosporaceae</taxon>
        <taxon>Phytophthora</taxon>
    </lineage>
</organism>
<dbReference type="VEuPathDB" id="FungiDB:KRP22_15194"/>
<sequence>MAPEPSQRSRRHRTHPRAQSQPRRHERSPSREPSRRRPQHDVRPSFSPTRERSRERRRPQQDAQLRSKSRTPGSGRGSRDSRGKSVKRPRVRFSMIESEGAAEALTAKATRSGFLRKQADNEPGAWNRYYFVLKPLTYLLYYNSEEDETPRGIIDLEYLTDIKRNADCLQRAVGGGDNCFRVSGKLPRPTAEQTAMGEVAKMRPLYLDTDDDGEAEKWMDAIRNHRFSMKKDEQFFEMVHQLRDAEFKAAQLEDTLQKEGDTKTCLRVKAKTLLQKMRAVDSGNTDELPEVNVEDLDDTADDMLAMLEGMEDVLVNFQAKLEQQKQELAQLKAGTVSTRRNIGFTQVIQRAVSRRENTSFLELSEDEEEETLAAIKSRRNRKPREDPPVIQEKPQEKPKEKVREKPKEKPKETARDKPKEKIREEPKERVREEPPPSQDNVSDVLAMWKAKKKKTPSPPKQPAPEDDDDEEEDSRNYRNRTMPRSVRGRTTAPETGSAPQSARKYTSVQKRRGSERSSEEDTASLDSTDDRESGEKLPPGWVKHESRGYPGTYYYAHESGKVSWEVPTEDMAGGGDNNEAHHEDRRNDPDEFDEYDIHNEYDDHNDLHDHDDQEEEPDIYVETSADTSAEYLSEYETDNEEAAGATTSAAYRKKKPKPKSAWTFKLPKLLPTNNPTAAAPPEAAASLSPIRRGFNHHEF</sequence>
<evidence type="ECO:0000256" key="1">
    <source>
        <dbReference type="SAM" id="Coils"/>
    </source>
</evidence>
<feature type="region of interest" description="Disordered" evidence="2">
    <location>
        <begin position="363"/>
        <end position="699"/>
    </location>
</feature>
<dbReference type="GO" id="GO:0005829">
    <property type="term" value="C:cytosol"/>
    <property type="evidence" value="ECO:0007669"/>
    <property type="project" value="GOC"/>
</dbReference>
<dbReference type="SMART" id="SM00233">
    <property type="entry name" value="PH"/>
    <property type="match status" value="1"/>
</dbReference>
<feature type="coiled-coil region" evidence="1">
    <location>
        <begin position="307"/>
        <end position="334"/>
    </location>
</feature>
<keyword evidence="1" id="KW-0175">Coiled coil</keyword>
<evidence type="ECO:0000259" key="4">
    <source>
        <dbReference type="PROSITE" id="PS50020"/>
    </source>
</evidence>
<dbReference type="SUPFAM" id="SSF50729">
    <property type="entry name" value="PH domain-like"/>
    <property type="match status" value="1"/>
</dbReference>
<evidence type="ECO:0008006" key="7">
    <source>
        <dbReference type="Google" id="ProtNLM"/>
    </source>
</evidence>
<dbReference type="Pfam" id="PF00169">
    <property type="entry name" value="PH"/>
    <property type="match status" value="1"/>
</dbReference>
<dbReference type="OMA" id="PRVRFSM"/>
<dbReference type="Proteomes" id="UP000005238">
    <property type="component" value="Unassembled WGS sequence"/>
</dbReference>
<dbReference type="PROSITE" id="PS50020">
    <property type="entry name" value="WW_DOMAIN_2"/>
    <property type="match status" value="1"/>
</dbReference>
<feature type="region of interest" description="Disordered" evidence="2">
    <location>
        <begin position="1"/>
        <end position="95"/>
    </location>
</feature>
<dbReference type="GO" id="GO:0005802">
    <property type="term" value="C:trans-Golgi network"/>
    <property type="evidence" value="ECO:0000318"/>
    <property type="project" value="GO_Central"/>
</dbReference>
<dbReference type="GO" id="GO:0042147">
    <property type="term" value="P:retrograde transport, endosome to Golgi"/>
    <property type="evidence" value="ECO:0000318"/>
    <property type="project" value="GO_Central"/>
</dbReference>
<protein>
    <recommendedName>
        <fullName evidence="7">WW domain-containing protein</fullName>
    </recommendedName>
</protein>
<dbReference type="Gene3D" id="2.20.70.10">
    <property type="match status" value="1"/>
</dbReference>
<keyword evidence="6" id="KW-1185">Reference proteome</keyword>
<dbReference type="EnsemblProtists" id="Phyra83393">
    <property type="protein sequence ID" value="Phyra83393"/>
    <property type="gene ID" value="Phyra83393"/>
</dbReference>
<dbReference type="STRING" id="164328.H3GZW7"/>
<dbReference type="CDD" id="cd00201">
    <property type="entry name" value="WW"/>
    <property type="match status" value="1"/>
</dbReference>
<dbReference type="InterPro" id="IPR001849">
    <property type="entry name" value="PH_domain"/>
</dbReference>
<dbReference type="eggNOG" id="ENOG502S0AJ">
    <property type="taxonomic scope" value="Eukaryota"/>
</dbReference>
<feature type="compositionally biased region" description="Low complexity" evidence="2">
    <location>
        <begin position="670"/>
        <end position="689"/>
    </location>
</feature>